<sequence length="308" mass="35479">MRSRRFLKIEHILRKQNMGFGFGFLVYLFASLLVLQRLEMTEAHGKNVEREVYNMISGRNYKDNHLRIHAGRDEYSGKRLHKLDPELNVFFYINELKVGKKMPIYFPIKDPSTSPPLLSREESDSIPFSLEKLPYILQLFSFPEGSKQAKAMKNTLRHCEFPPLEGETKFCSTSLEFMLDSVRSIFGFKSKFNVLTTNHLTKSIALLQNYTILEVPKEVLARKIVACHTLPYPYTVLYCHSQESDNKLFKVSLVGEDGGRVEAAAICHMDTSNWDPEHVSFRVLKTRPGASPVCHFFPADNLIWIPEV</sequence>
<dbReference type="InterPro" id="IPR004873">
    <property type="entry name" value="BURP_dom"/>
</dbReference>
<gene>
    <name evidence="3" type="ORF">Fot_46182</name>
</gene>
<keyword evidence="1" id="KW-0472">Membrane</keyword>
<feature type="domain" description="BURP" evidence="2">
    <location>
        <begin position="90"/>
        <end position="307"/>
    </location>
</feature>
<dbReference type="Proteomes" id="UP001604277">
    <property type="component" value="Unassembled WGS sequence"/>
</dbReference>
<dbReference type="InterPro" id="IPR044816">
    <property type="entry name" value="BURP"/>
</dbReference>
<evidence type="ECO:0000259" key="2">
    <source>
        <dbReference type="PROSITE" id="PS51277"/>
    </source>
</evidence>
<proteinExistence type="predicted"/>
<keyword evidence="1" id="KW-0812">Transmembrane</keyword>
<evidence type="ECO:0000256" key="1">
    <source>
        <dbReference type="SAM" id="Phobius"/>
    </source>
</evidence>
<keyword evidence="4" id="KW-1185">Reference proteome</keyword>
<protein>
    <recommendedName>
        <fullName evidence="2">BURP domain-containing protein</fullName>
    </recommendedName>
</protein>
<comment type="caution">
    <text evidence="3">The sequence shown here is derived from an EMBL/GenBank/DDBJ whole genome shotgun (WGS) entry which is preliminary data.</text>
</comment>
<evidence type="ECO:0000313" key="4">
    <source>
        <dbReference type="Proteomes" id="UP001604277"/>
    </source>
</evidence>
<dbReference type="AlphaFoldDB" id="A0ABD1QLQ0"/>
<dbReference type="PANTHER" id="PTHR31236:SF41">
    <property type="entry name" value="BURP DOMAIN PROTEIN USPL1"/>
    <property type="match status" value="1"/>
</dbReference>
<accession>A0ABD1QLQ0</accession>
<dbReference type="PANTHER" id="PTHR31236">
    <property type="entry name" value="BURP DOMAIN PROTEIN USPL1-LIKE"/>
    <property type="match status" value="1"/>
</dbReference>
<evidence type="ECO:0000313" key="3">
    <source>
        <dbReference type="EMBL" id="KAL2477168.1"/>
    </source>
</evidence>
<keyword evidence="1" id="KW-1133">Transmembrane helix</keyword>
<dbReference type="SMART" id="SM01045">
    <property type="entry name" value="BURP"/>
    <property type="match status" value="1"/>
</dbReference>
<name>A0ABD1QLQ0_9LAMI</name>
<dbReference type="Pfam" id="PF03181">
    <property type="entry name" value="BURP"/>
    <property type="match status" value="1"/>
</dbReference>
<dbReference type="EMBL" id="JBFOLJ010000014">
    <property type="protein sequence ID" value="KAL2477168.1"/>
    <property type="molecule type" value="Genomic_DNA"/>
</dbReference>
<dbReference type="PROSITE" id="PS51277">
    <property type="entry name" value="BURP"/>
    <property type="match status" value="1"/>
</dbReference>
<reference evidence="4" key="1">
    <citation type="submission" date="2024-07" db="EMBL/GenBank/DDBJ databases">
        <title>Two chromosome-level genome assemblies of Korean endemic species Abeliophyllum distichum and Forsythia ovata (Oleaceae).</title>
        <authorList>
            <person name="Jang H."/>
        </authorList>
    </citation>
    <scope>NUCLEOTIDE SEQUENCE [LARGE SCALE GENOMIC DNA]</scope>
</reference>
<organism evidence="3 4">
    <name type="scientific">Forsythia ovata</name>
    <dbReference type="NCBI Taxonomy" id="205694"/>
    <lineage>
        <taxon>Eukaryota</taxon>
        <taxon>Viridiplantae</taxon>
        <taxon>Streptophyta</taxon>
        <taxon>Embryophyta</taxon>
        <taxon>Tracheophyta</taxon>
        <taxon>Spermatophyta</taxon>
        <taxon>Magnoliopsida</taxon>
        <taxon>eudicotyledons</taxon>
        <taxon>Gunneridae</taxon>
        <taxon>Pentapetalae</taxon>
        <taxon>asterids</taxon>
        <taxon>lamiids</taxon>
        <taxon>Lamiales</taxon>
        <taxon>Oleaceae</taxon>
        <taxon>Forsythieae</taxon>
        <taxon>Forsythia</taxon>
    </lineage>
</organism>
<feature type="transmembrane region" description="Helical" evidence="1">
    <location>
        <begin position="20"/>
        <end position="38"/>
    </location>
</feature>